<dbReference type="SUPFAM" id="SSF53850">
    <property type="entry name" value="Periplasmic binding protein-like II"/>
    <property type="match status" value="1"/>
</dbReference>
<sequence length="526" mass="57039">MALVAGAALLMAGCGGTAGGAGGQGGNTDDTFVVGMSAEPPHLMRLFLGDVQVGLVGLAMEESLVTVDREREVQPQLAESWEQLDDVTYRFHLRQGVTWHDGEPFTADDVVFTFQNGLGVNAGTAALKEMVASAAAVDEHTVDVVLNSPTGAFLAMLNPMSFSILPQHVYEGTELETNPANRAPVGTGPFKFESWENGRITLARNDDYWGDTPGFAKVVFTVIGDATARALALKSGDIDYINSYDVPYEAILQLENDDNVVLDTGRASYSMKMFPFNTRNEILADPAVRKALFQAIDRDFISESAFGGYFPPGRSPLPEGHWANTGDIDYDAEYPFDPEAAEAALDAAGYPRGADGTRFSLVHRYEASEPGGEKVAEVIADNWRAIGVETTVLQDDAEVFREEVFANHNFDTYTINIASGADPAIGLYRRYTCDNDQNAVFGNATGYCNKELDDLFIAANSANEREERVPLYTQAQRIVADDLPTAILVQVSYTEAIRAELSGIEDFFALGEVVLLDWSKIGPAQS</sequence>
<dbReference type="AlphaFoldDB" id="A0A418KWA7"/>
<dbReference type="PANTHER" id="PTHR30290:SF38">
    <property type="entry name" value="D,D-DIPEPTIDE-BINDING PERIPLASMIC PROTEIN DDPA-RELATED"/>
    <property type="match status" value="1"/>
</dbReference>
<dbReference type="GO" id="GO:0015833">
    <property type="term" value="P:peptide transport"/>
    <property type="evidence" value="ECO:0007669"/>
    <property type="project" value="TreeGrafter"/>
</dbReference>
<dbReference type="EMBL" id="QUAL01000037">
    <property type="protein sequence ID" value="RIQ34054.1"/>
    <property type="molecule type" value="Genomic_DNA"/>
</dbReference>
<reference evidence="3 4" key="1">
    <citation type="submission" date="2018-09" db="EMBL/GenBank/DDBJ databases">
        <title>Isolation, diversity and antifungal activity of actinobacteria from wheat.</title>
        <authorList>
            <person name="Han C."/>
        </authorList>
    </citation>
    <scope>NUCLEOTIDE SEQUENCE [LARGE SCALE GENOMIC DNA]</scope>
    <source>
        <strain evidence="3 4">NEAU-YY265</strain>
    </source>
</reference>
<dbReference type="GO" id="GO:1904680">
    <property type="term" value="F:peptide transmembrane transporter activity"/>
    <property type="evidence" value="ECO:0007669"/>
    <property type="project" value="TreeGrafter"/>
</dbReference>
<dbReference type="Pfam" id="PF00496">
    <property type="entry name" value="SBP_bac_5"/>
    <property type="match status" value="1"/>
</dbReference>
<name>A0A418KWA7_9ACTN</name>
<dbReference type="PANTHER" id="PTHR30290">
    <property type="entry name" value="PERIPLASMIC BINDING COMPONENT OF ABC TRANSPORTER"/>
    <property type="match status" value="1"/>
</dbReference>
<dbReference type="Gene3D" id="3.40.190.10">
    <property type="entry name" value="Periplasmic binding protein-like II"/>
    <property type="match status" value="1"/>
</dbReference>
<dbReference type="Gene3D" id="3.10.105.10">
    <property type="entry name" value="Dipeptide-binding Protein, Domain 3"/>
    <property type="match status" value="1"/>
</dbReference>
<evidence type="ECO:0000259" key="2">
    <source>
        <dbReference type="Pfam" id="PF00496"/>
    </source>
</evidence>
<dbReference type="InterPro" id="IPR039424">
    <property type="entry name" value="SBP_5"/>
</dbReference>
<organism evidence="3 4">
    <name type="scientific">Jiangella rhizosphaerae</name>
    <dbReference type="NCBI Taxonomy" id="2293569"/>
    <lineage>
        <taxon>Bacteria</taxon>
        <taxon>Bacillati</taxon>
        <taxon>Actinomycetota</taxon>
        <taxon>Actinomycetes</taxon>
        <taxon>Jiangellales</taxon>
        <taxon>Jiangellaceae</taxon>
        <taxon>Jiangella</taxon>
    </lineage>
</organism>
<dbReference type="GO" id="GO:0042597">
    <property type="term" value="C:periplasmic space"/>
    <property type="evidence" value="ECO:0007669"/>
    <property type="project" value="UniProtKB-ARBA"/>
</dbReference>
<dbReference type="Proteomes" id="UP000284057">
    <property type="component" value="Unassembled WGS sequence"/>
</dbReference>
<keyword evidence="4" id="KW-1185">Reference proteome</keyword>
<evidence type="ECO:0000313" key="3">
    <source>
        <dbReference type="EMBL" id="RIQ34054.1"/>
    </source>
</evidence>
<dbReference type="InterPro" id="IPR000914">
    <property type="entry name" value="SBP_5_dom"/>
</dbReference>
<gene>
    <name evidence="3" type="ORF">DY240_04420</name>
</gene>
<dbReference type="InterPro" id="IPR030678">
    <property type="entry name" value="Peptide/Ni-bd"/>
</dbReference>
<evidence type="ECO:0000313" key="4">
    <source>
        <dbReference type="Proteomes" id="UP000284057"/>
    </source>
</evidence>
<proteinExistence type="predicted"/>
<feature type="domain" description="Solute-binding protein family 5" evidence="2">
    <location>
        <begin position="72"/>
        <end position="436"/>
    </location>
</feature>
<protein>
    <recommendedName>
        <fullName evidence="2">Solute-binding protein family 5 domain-containing protein</fullName>
    </recommendedName>
</protein>
<dbReference type="GO" id="GO:0043190">
    <property type="term" value="C:ATP-binding cassette (ABC) transporter complex"/>
    <property type="evidence" value="ECO:0007669"/>
    <property type="project" value="InterPro"/>
</dbReference>
<accession>A0A418KWA7</accession>
<comment type="caution">
    <text evidence="3">The sequence shown here is derived from an EMBL/GenBank/DDBJ whole genome shotgun (WGS) entry which is preliminary data.</text>
</comment>
<dbReference type="PIRSF" id="PIRSF002741">
    <property type="entry name" value="MppA"/>
    <property type="match status" value="1"/>
</dbReference>
<keyword evidence="1" id="KW-0732">Signal</keyword>
<evidence type="ECO:0000256" key="1">
    <source>
        <dbReference type="ARBA" id="ARBA00022729"/>
    </source>
</evidence>